<feature type="compositionally biased region" description="Basic and acidic residues" evidence="1">
    <location>
        <begin position="30"/>
        <end position="39"/>
    </location>
</feature>
<reference evidence="2" key="2">
    <citation type="journal article" date="2015" name="Fish Shellfish Immunol.">
        <title>Early steps in the European eel (Anguilla anguilla)-Vibrio vulnificus interaction in the gills: Role of the RtxA13 toxin.</title>
        <authorList>
            <person name="Callol A."/>
            <person name="Pajuelo D."/>
            <person name="Ebbesson L."/>
            <person name="Teles M."/>
            <person name="MacKenzie S."/>
            <person name="Amaro C."/>
        </authorList>
    </citation>
    <scope>NUCLEOTIDE SEQUENCE</scope>
</reference>
<organism evidence="2">
    <name type="scientific">Anguilla anguilla</name>
    <name type="common">European freshwater eel</name>
    <name type="synonym">Muraena anguilla</name>
    <dbReference type="NCBI Taxonomy" id="7936"/>
    <lineage>
        <taxon>Eukaryota</taxon>
        <taxon>Metazoa</taxon>
        <taxon>Chordata</taxon>
        <taxon>Craniata</taxon>
        <taxon>Vertebrata</taxon>
        <taxon>Euteleostomi</taxon>
        <taxon>Actinopterygii</taxon>
        <taxon>Neopterygii</taxon>
        <taxon>Teleostei</taxon>
        <taxon>Anguilliformes</taxon>
        <taxon>Anguillidae</taxon>
        <taxon>Anguilla</taxon>
    </lineage>
</organism>
<accession>A0A0E9TIC2</accession>
<name>A0A0E9TIC2_ANGAN</name>
<evidence type="ECO:0000313" key="2">
    <source>
        <dbReference type="EMBL" id="JAH52463.1"/>
    </source>
</evidence>
<evidence type="ECO:0000256" key="1">
    <source>
        <dbReference type="SAM" id="MobiDB-lite"/>
    </source>
</evidence>
<protein>
    <submittedName>
        <fullName evidence="2">Uncharacterized protein</fullName>
    </submittedName>
</protein>
<feature type="region of interest" description="Disordered" evidence="1">
    <location>
        <begin position="13"/>
        <end position="45"/>
    </location>
</feature>
<proteinExistence type="predicted"/>
<dbReference type="EMBL" id="GBXM01056114">
    <property type="protein sequence ID" value="JAH52463.1"/>
    <property type="molecule type" value="Transcribed_RNA"/>
</dbReference>
<reference evidence="2" key="1">
    <citation type="submission" date="2014-11" db="EMBL/GenBank/DDBJ databases">
        <authorList>
            <person name="Amaro Gonzalez C."/>
        </authorList>
    </citation>
    <scope>NUCLEOTIDE SEQUENCE</scope>
</reference>
<dbReference type="AlphaFoldDB" id="A0A0E9TIC2"/>
<sequence>MYWIVPQIVKALPPCSSRRDSPKSANRRCPVSDHTEQKKQAFTNS</sequence>